<comment type="pathway">
    <text evidence="2 10">Amino-acid biosynthesis; L-tryptophan biosynthesis; L-tryptophan from chorismate: step 3/5.</text>
</comment>
<dbReference type="InterPro" id="IPR001240">
    <property type="entry name" value="PRAI_dom"/>
</dbReference>
<evidence type="ECO:0000259" key="11">
    <source>
        <dbReference type="Pfam" id="PF00697"/>
    </source>
</evidence>
<keyword evidence="9 10" id="KW-0413">Isomerase</keyword>
<dbReference type="PANTHER" id="PTHR42894">
    <property type="entry name" value="N-(5'-PHOSPHORIBOSYL)ANTHRANILATE ISOMERASE"/>
    <property type="match status" value="1"/>
</dbReference>
<dbReference type="CDD" id="cd00405">
    <property type="entry name" value="PRAI"/>
    <property type="match status" value="1"/>
</dbReference>
<dbReference type="SUPFAM" id="SSF51366">
    <property type="entry name" value="Ribulose-phoshate binding barrel"/>
    <property type="match status" value="1"/>
</dbReference>
<dbReference type="InterPro" id="IPR044643">
    <property type="entry name" value="TrpF_fam"/>
</dbReference>
<accession>A0A1E3XF53</accession>
<name>A0A1E3XF53_9BACT</name>
<dbReference type="HAMAP" id="MF_00135">
    <property type="entry name" value="PRAI"/>
    <property type="match status" value="1"/>
</dbReference>
<dbReference type="Pfam" id="PF00697">
    <property type="entry name" value="PRAI"/>
    <property type="match status" value="1"/>
</dbReference>
<dbReference type="FunFam" id="3.20.20.70:FF:000075">
    <property type="entry name" value="Tryptophan biosynthesis protein TRP1"/>
    <property type="match status" value="1"/>
</dbReference>
<comment type="similarity">
    <text evidence="3 10">Belongs to the TrpF family.</text>
</comment>
<dbReference type="GO" id="GO:0000162">
    <property type="term" value="P:L-tryptophan biosynthetic process"/>
    <property type="evidence" value="ECO:0007669"/>
    <property type="project" value="UniProtKB-UniRule"/>
</dbReference>
<gene>
    <name evidence="10 12" type="primary">trpF</name>
    <name evidence="12" type="ORF">SCARUB_00602</name>
</gene>
<dbReference type="PATRIC" id="fig|1872076.5.peg.695"/>
<keyword evidence="6 10" id="KW-0028">Amino-acid biosynthesis</keyword>
<feature type="domain" description="N-(5'phosphoribosyl) anthranilate isomerase (PRAI)" evidence="11">
    <location>
        <begin position="4"/>
        <end position="198"/>
    </location>
</feature>
<dbReference type="EC" id="5.3.1.24" evidence="4 10"/>
<protein>
    <recommendedName>
        <fullName evidence="5 10">N-(5'-phosphoribosyl)anthranilate isomerase</fullName>
        <shortName evidence="10">PRAI</shortName>
        <ecNumber evidence="4 10">5.3.1.24</ecNumber>
    </recommendedName>
</protein>
<keyword evidence="8 10" id="KW-0057">Aromatic amino acid biosynthesis</keyword>
<evidence type="ECO:0000256" key="4">
    <source>
        <dbReference type="ARBA" id="ARBA00012572"/>
    </source>
</evidence>
<dbReference type="UniPathway" id="UPA00035">
    <property type="reaction ID" value="UER00042"/>
</dbReference>
<evidence type="ECO:0000256" key="10">
    <source>
        <dbReference type="HAMAP-Rule" id="MF_00135"/>
    </source>
</evidence>
<evidence type="ECO:0000256" key="8">
    <source>
        <dbReference type="ARBA" id="ARBA00023141"/>
    </source>
</evidence>
<evidence type="ECO:0000256" key="9">
    <source>
        <dbReference type="ARBA" id="ARBA00023235"/>
    </source>
</evidence>
<evidence type="ECO:0000256" key="3">
    <source>
        <dbReference type="ARBA" id="ARBA00007571"/>
    </source>
</evidence>
<comment type="caution">
    <text evidence="12">The sequence shown here is derived from an EMBL/GenBank/DDBJ whole genome shotgun (WGS) entry which is preliminary data.</text>
</comment>
<evidence type="ECO:0000256" key="7">
    <source>
        <dbReference type="ARBA" id="ARBA00022822"/>
    </source>
</evidence>
<dbReference type="InterPro" id="IPR013785">
    <property type="entry name" value="Aldolase_TIM"/>
</dbReference>
<keyword evidence="7 10" id="KW-0822">Tryptophan biosynthesis</keyword>
<reference evidence="12 13" key="1">
    <citation type="submission" date="2016-07" db="EMBL/GenBank/DDBJ databases">
        <title>Draft genome of Scalindua rubra, obtained from a brine-seawater interface in the Red Sea, sheds light on salt adaptation in anammox bacteria.</title>
        <authorList>
            <person name="Speth D.R."/>
            <person name="Lagkouvardos I."/>
            <person name="Wang Y."/>
            <person name="Qian P.-Y."/>
            <person name="Dutilh B.E."/>
            <person name="Jetten M.S."/>
        </authorList>
    </citation>
    <scope>NUCLEOTIDE SEQUENCE [LARGE SCALE GENOMIC DNA]</scope>
    <source>
        <strain evidence="12">BSI-1</strain>
    </source>
</reference>
<evidence type="ECO:0000256" key="6">
    <source>
        <dbReference type="ARBA" id="ARBA00022605"/>
    </source>
</evidence>
<dbReference type="GO" id="GO:0004640">
    <property type="term" value="F:phosphoribosylanthranilate isomerase activity"/>
    <property type="evidence" value="ECO:0007669"/>
    <property type="project" value="UniProtKB-UniRule"/>
</dbReference>
<dbReference type="Proteomes" id="UP000094056">
    <property type="component" value="Unassembled WGS sequence"/>
</dbReference>
<evidence type="ECO:0000256" key="2">
    <source>
        <dbReference type="ARBA" id="ARBA00004664"/>
    </source>
</evidence>
<evidence type="ECO:0000256" key="1">
    <source>
        <dbReference type="ARBA" id="ARBA00001164"/>
    </source>
</evidence>
<dbReference type="InterPro" id="IPR011060">
    <property type="entry name" value="RibuloseP-bd_barrel"/>
</dbReference>
<sequence>MTKVKICGITNLNDAKIAVDYGADAIGFVFAESVRNVSKEKARSIVQKLPPFVTAVGLFVNENAENIEATCRFCGLDVIQLHGNERPGILNKLKNFKTIKAFRIRTERDITPIKRYKPNAILLDGYSENQMGGTGTSFDWRIIKKVKTSKPIIIAGGLTHLNVSHAIKIANPYGVDVSSGVESKPGKKDRKLIKKFIDAVKGQIITDYGSDQFK</sequence>
<evidence type="ECO:0000313" key="13">
    <source>
        <dbReference type="Proteomes" id="UP000094056"/>
    </source>
</evidence>
<evidence type="ECO:0000256" key="5">
    <source>
        <dbReference type="ARBA" id="ARBA00022272"/>
    </source>
</evidence>
<organism evidence="12 13">
    <name type="scientific">Candidatus Scalindua rubra</name>
    <dbReference type="NCBI Taxonomy" id="1872076"/>
    <lineage>
        <taxon>Bacteria</taxon>
        <taxon>Pseudomonadati</taxon>
        <taxon>Planctomycetota</taxon>
        <taxon>Candidatus Brocadiia</taxon>
        <taxon>Candidatus Brocadiales</taxon>
        <taxon>Candidatus Scalinduaceae</taxon>
        <taxon>Candidatus Scalindua</taxon>
    </lineage>
</organism>
<dbReference type="Gene3D" id="3.20.20.70">
    <property type="entry name" value="Aldolase class I"/>
    <property type="match status" value="1"/>
</dbReference>
<dbReference type="NCBIfam" id="NF002298">
    <property type="entry name" value="PRK01222.1-4"/>
    <property type="match status" value="1"/>
</dbReference>
<proteinExistence type="inferred from homology"/>
<dbReference type="AlphaFoldDB" id="A0A1E3XF53"/>
<evidence type="ECO:0000313" key="12">
    <source>
        <dbReference type="EMBL" id="ODS34228.1"/>
    </source>
</evidence>
<dbReference type="EMBL" id="MAYW01000010">
    <property type="protein sequence ID" value="ODS34228.1"/>
    <property type="molecule type" value="Genomic_DNA"/>
</dbReference>
<dbReference type="PANTHER" id="PTHR42894:SF1">
    <property type="entry name" value="N-(5'-PHOSPHORIBOSYL)ANTHRANILATE ISOMERASE"/>
    <property type="match status" value="1"/>
</dbReference>
<comment type="catalytic activity">
    <reaction evidence="1 10">
        <text>N-(5-phospho-beta-D-ribosyl)anthranilate = 1-(2-carboxyphenylamino)-1-deoxy-D-ribulose 5-phosphate</text>
        <dbReference type="Rhea" id="RHEA:21540"/>
        <dbReference type="ChEBI" id="CHEBI:18277"/>
        <dbReference type="ChEBI" id="CHEBI:58613"/>
        <dbReference type="EC" id="5.3.1.24"/>
    </reaction>
</comment>